<dbReference type="Proteomes" id="UP001596108">
    <property type="component" value="Unassembled WGS sequence"/>
</dbReference>
<name>A0ABW0QY35_9BACL</name>
<evidence type="ECO:0000313" key="3">
    <source>
        <dbReference type="EMBL" id="MFC5529015.1"/>
    </source>
</evidence>
<proteinExistence type="predicted"/>
<feature type="signal peptide" evidence="2">
    <location>
        <begin position="1"/>
        <end position="19"/>
    </location>
</feature>
<evidence type="ECO:0000256" key="2">
    <source>
        <dbReference type="SAM" id="SignalP"/>
    </source>
</evidence>
<comment type="caution">
    <text evidence="3">The sequence shown here is derived from an EMBL/GenBank/DDBJ whole genome shotgun (WGS) entry which is preliminary data.</text>
</comment>
<organism evidence="3 4">
    <name type="scientific">Cohnella yongneupensis</name>
    <dbReference type="NCBI Taxonomy" id="425006"/>
    <lineage>
        <taxon>Bacteria</taxon>
        <taxon>Bacillati</taxon>
        <taxon>Bacillota</taxon>
        <taxon>Bacilli</taxon>
        <taxon>Bacillales</taxon>
        <taxon>Paenibacillaceae</taxon>
        <taxon>Cohnella</taxon>
    </lineage>
</organism>
<feature type="region of interest" description="Disordered" evidence="1">
    <location>
        <begin position="24"/>
        <end position="76"/>
    </location>
</feature>
<protein>
    <recommendedName>
        <fullName evidence="5">Lipoprotein</fullName>
    </recommendedName>
</protein>
<keyword evidence="2" id="KW-0732">Signal</keyword>
<evidence type="ECO:0008006" key="5">
    <source>
        <dbReference type="Google" id="ProtNLM"/>
    </source>
</evidence>
<feature type="chain" id="PRO_5046871758" description="Lipoprotein" evidence="2">
    <location>
        <begin position="20"/>
        <end position="203"/>
    </location>
</feature>
<reference evidence="4" key="1">
    <citation type="journal article" date="2019" name="Int. J. Syst. Evol. Microbiol.">
        <title>The Global Catalogue of Microorganisms (GCM) 10K type strain sequencing project: providing services to taxonomists for standard genome sequencing and annotation.</title>
        <authorList>
            <consortium name="The Broad Institute Genomics Platform"/>
            <consortium name="The Broad Institute Genome Sequencing Center for Infectious Disease"/>
            <person name="Wu L."/>
            <person name="Ma J."/>
        </authorList>
    </citation>
    <scope>NUCLEOTIDE SEQUENCE [LARGE SCALE GENOMIC DNA]</scope>
    <source>
        <strain evidence="4">CGMCC 1.18578</strain>
    </source>
</reference>
<accession>A0ABW0QY35</accession>
<dbReference type="RefSeq" id="WP_378110886.1">
    <property type="nucleotide sequence ID" value="NZ_JBHSNC010000019.1"/>
</dbReference>
<sequence length="203" mass="22404">MYKWINLLVVGAVVVGLSAACGTANSNQSPVAEAASVTASDTITSEEMPTAEPAPAPSDTMSEEAQASDGGQSQEQELTKMRISLLERALGAKSAEQAVKTLAEARRTRNGAMEYAVLDPTTREQQRKTFEELNWVTGVSSPWIARYRIGKGVKQDDGSVRYPVQFDYRTSTDADREVDWSKIKPTYVTVRKDEEFWYVTKVV</sequence>
<evidence type="ECO:0000313" key="4">
    <source>
        <dbReference type="Proteomes" id="UP001596108"/>
    </source>
</evidence>
<dbReference type="PROSITE" id="PS51257">
    <property type="entry name" value="PROKAR_LIPOPROTEIN"/>
    <property type="match status" value="1"/>
</dbReference>
<feature type="compositionally biased region" description="Polar residues" evidence="1">
    <location>
        <begin position="59"/>
        <end position="76"/>
    </location>
</feature>
<dbReference type="EMBL" id="JBHSNC010000019">
    <property type="protein sequence ID" value="MFC5529015.1"/>
    <property type="molecule type" value="Genomic_DNA"/>
</dbReference>
<evidence type="ECO:0000256" key="1">
    <source>
        <dbReference type="SAM" id="MobiDB-lite"/>
    </source>
</evidence>
<gene>
    <name evidence="3" type="ORF">ACFPQ4_06050</name>
</gene>
<keyword evidence="4" id="KW-1185">Reference proteome</keyword>